<dbReference type="GO" id="GO:0015744">
    <property type="term" value="P:succinate transport"/>
    <property type="evidence" value="ECO:0007669"/>
    <property type="project" value="TreeGrafter"/>
</dbReference>
<evidence type="ECO:0000256" key="4">
    <source>
        <dbReference type="ARBA" id="ARBA00022989"/>
    </source>
</evidence>
<accession>A0A7I8DHT3</accession>
<evidence type="ECO:0000256" key="7">
    <source>
        <dbReference type="SAM" id="Coils"/>
    </source>
</evidence>
<evidence type="ECO:0000256" key="3">
    <source>
        <dbReference type="ARBA" id="ARBA00022692"/>
    </source>
</evidence>
<keyword evidence="2" id="KW-1003">Cell membrane</keyword>
<dbReference type="PANTHER" id="PTHR34390:SF2">
    <property type="entry name" value="SUCCINATE TRANSPORTER SUBUNIT YJJP-RELATED"/>
    <property type="match status" value="1"/>
</dbReference>
<evidence type="ECO:0000256" key="5">
    <source>
        <dbReference type="ARBA" id="ARBA00023136"/>
    </source>
</evidence>
<evidence type="ECO:0000259" key="9">
    <source>
        <dbReference type="Pfam" id="PF06738"/>
    </source>
</evidence>
<keyword evidence="4 8" id="KW-1133">Transmembrane helix</keyword>
<feature type="transmembrane region" description="Helical" evidence="8">
    <location>
        <begin position="195"/>
        <end position="213"/>
    </location>
</feature>
<reference evidence="10 11" key="1">
    <citation type="submission" date="2020-08" db="EMBL/GenBank/DDBJ databases">
        <title>Complete Genome Sequence of Effusibacillus dendaii Strain skT53, Isolated from Farmland soil.</title>
        <authorList>
            <person name="Konishi T."/>
            <person name="Kawasaki H."/>
        </authorList>
    </citation>
    <scope>NUCLEOTIDE SEQUENCE [LARGE SCALE GENOMIC DNA]</scope>
    <source>
        <strain evidence="11">skT53</strain>
    </source>
</reference>
<evidence type="ECO:0000313" key="10">
    <source>
        <dbReference type="EMBL" id="BCJ87391.1"/>
    </source>
</evidence>
<dbReference type="GO" id="GO:0005886">
    <property type="term" value="C:plasma membrane"/>
    <property type="evidence" value="ECO:0007669"/>
    <property type="project" value="UniProtKB-SubCell"/>
</dbReference>
<evidence type="ECO:0000256" key="1">
    <source>
        <dbReference type="ARBA" id="ARBA00004651"/>
    </source>
</evidence>
<dbReference type="InterPro" id="IPR010619">
    <property type="entry name" value="ThrE-like_N"/>
</dbReference>
<keyword evidence="5 8" id="KW-0472">Membrane</keyword>
<protein>
    <submittedName>
        <fullName evidence="10">Membrane protein</fullName>
    </submittedName>
</protein>
<dbReference type="Pfam" id="PF06738">
    <property type="entry name" value="ThrE"/>
    <property type="match status" value="1"/>
</dbReference>
<name>A0A7I8DHT3_9BACL</name>
<dbReference type="InterPro" id="IPR050539">
    <property type="entry name" value="ThrE_Dicarb/AminoAcid_Exp"/>
</dbReference>
<evidence type="ECO:0000313" key="11">
    <source>
        <dbReference type="Proteomes" id="UP000593802"/>
    </source>
</evidence>
<organism evidence="10 11">
    <name type="scientific">Effusibacillus dendaii</name>
    <dbReference type="NCBI Taxonomy" id="2743772"/>
    <lineage>
        <taxon>Bacteria</taxon>
        <taxon>Bacillati</taxon>
        <taxon>Bacillota</taxon>
        <taxon>Bacilli</taxon>
        <taxon>Bacillales</taxon>
        <taxon>Alicyclobacillaceae</taxon>
        <taxon>Effusibacillus</taxon>
    </lineage>
</organism>
<keyword evidence="11" id="KW-1185">Reference proteome</keyword>
<proteinExistence type="inferred from homology"/>
<evidence type="ECO:0000256" key="8">
    <source>
        <dbReference type="SAM" id="Phobius"/>
    </source>
</evidence>
<comment type="subcellular location">
    <subcellularLocation>
        <location evidence="1">Cell membrane</location>
        <topology evidence="1">Multi-pass membrane protein</topology>
    </subcellularLocation>
</comment>
<keyword evidence="3 8" id="KW-0812">Transmembrane</keyword>
<feature type="transmembrane region" description="Helical" evidence="8">
    <location>
        <begin position="169"/>
        <end position="189"/>
    </location>
</feature>
<feature type="transmembrane region" description="Helical" evidence="8">
    <location>
        <begin position="234"/>
        <end position="254"/>
    </location>
</feature>
<keyword evidence="7" id="KW-0175">Coiled coil</keyword>
<dbReference type="PANTHER" id="PTHR34390">
    <property type="entry name" value="UPF0442 PROTEIN YJJB-RELATED"/>
    <property type="match status" value="1"/>
</dbReference>
<evidence type="ECO:0000256" key="2">
    <source>
        <dbReference type="ARBA" id="ARBA00022475"/>
    </source>
</evidence>
<dbReference type="EMBL" id="AP023366">
    <property type="protein sequence ID" value="BCJ87391.1"/>
    <property type="molecule type" value="Genomic_DNA"/>
</dbReference>
<dbReference type="KEGG" id="eff:skT53_23760"/>
<comment type="similarity">
    <text evidence="6">Belongs to the ThrE exporter (TC 2.A.79) family.</text>
</comment>
<gene>
    <name evidence="10" type="ORF">skT53_23760</name>
</gene>
<feature type="domain" description="Threonine/serine exporter-like N-terminal" evidence="9">
    <location>
        <begin position="13"/>
        <end position="249"/>
    </location>
</feature>
<dbReference type="AlphaFoldDB" id="A0A7I8DHT3"/>
<evidence type="ECO:0000256" key="6">
    <source>
        <dbReference type="ARBA" id="ARBA00034125"/>
    </source>
</evidence>
<sequence>MSRDKVAIQTMNVCLKAGTLLLRNGAETARVEETIERVGRASGMQVVYSFVTPTAIIINLMTEEGSYTRLNRITDGLSIDLTKVSKINELSRRFERGQLSLQEVDEELDQIEREKSEYPLWIRQFCAMVAGGGFTMLSGGGWWDLLPGAICAGMAHFLTERLDPRMPRFLAVSLQSFAVTFLAVLLVKSGFGENFYPINIGGLIPLLPGLAVTNAVRDLMANDLISGLARSAEAFLTSFAIAIGVALVFVWHIGGLSE</sequence>
<dbReference type="RefSeq" id="WP_200757323.1">
    <property type="nucleotide sequence ID" value="NZ_AP023366.1"/>
</dbReference>
<dbReference type="Proteomes" id="UP000593802">
    <property type="component" value="Chromosome"/>
</dbReference>
<dbReference type="GO" id="GO:0022857">
    <property type="term" value="F:transmembrane transporter activity"/>
    <property type="evidence" value="ECO:0007669"/>
    <property type="project" value="InterPro"/>
</dbReference>
<feature type="coiled-coil region" evidence="7">
    <location>
        <begin position="87"/>
        <end position="114"/>
    </location>
</feature>